<evidence type="ECO:0000256" key="1">
    <source>
        <dbReference type="SAM" id="Phobius"/>
    </source>
</evidence>
<reference evidence="2" key="1">
    <citation type="submission" date="2018-02" db="EMBL/GenBank/DDBJ databases">
        <title>Rhizophora mucronata_Transcriptome.</title>
        <authorList>
            <person name="Meera S.P."/>
            <person name="Sreeshan A."/>
            <person name="Augustine A."/>
        </authorList>
    </citation>
    <scope>NUCLEOTIDE SEQUENCE</scope>
    <source>
        <tissue evidence="2">Leaf</tissue>
    </source>
</reference>
<sequence length="53" mass="6027">MDGNGTYTREQPYMYIYMEFLFSSYAICTVTSLVISAWERLLRSLPGHKSAAG</sequence>
<dbReference type="AlphaFoldDB" id="A0A2P2IYK0"/>
<dbReference type="EMBL" id="GGEC01005820">
    <property type="protein sequence ID" value="MBW86303.1"/>
    <property type="molecule type" value="Transcribed_RNA"/>
</dbReference>
<keyword evidence="1" id="KW-1133">Transmembrane helix</keyword>
<name>A0A2P2IYK0_RHIMU</name>
<keyword evidence="1" id="KW-0472">Membrane</keyword>
<feature type="transmembrane region" description="Helical" evidence="1">
    <location>
        <begin position="20"/>
        <end position="38"/>
    </location>
</feature>
<keyword evidence="1" id="KW-0812">Transmembrane</keyword>
<organism evidence="2">
    <name type="scientific">Rhizophora mucronata</name>
    <name type="common">Asiatic mangrove</name>
    <dbReference type="NCBI Taxonomy" id="61149"/>
    <lineage>
        <taxon>Eukaryota</taxon>
        <taxon>Viridiplantae</taxon>
        <taxon>Streptophyta</taxon>
        <taxon>Embryophyta</taxon>
        <taxon>Tracheophyta</taxon>
        <taxon>Spermatophyta</taxon>
        <taxon>Magnoliopsida</taxon>
        <taxon>eudicotyledons</taxon>
        <taxon>Gunneridae</taxon>
        <taxon>Pentapetalae</taxon>
        <taxon>rosids</taxon>
        <taxon>fabids</taxon>
        <taxon>Malpighiales</taxon>
        <taxon>Rhizophoraceae</taxon>
        <taxon>Rhizophora</taxon>
    </lineage>
</organism>
<protein>
    <submittedName>
        <fullName evidence="2">Uncharacterized protein</fullName>
    </submittedName>
</protein>
<evidence type="ECO:0000313" key="2">
    <source>
        <dbReference type="EMBL" id="MBW86303.1"/>
    </source>
</evidence>
<proteinExistence type="predicted"/>
<accession>A0A2P2IYK0</accession>